<name>A0ABP9IFK5_9ACTN</name>
<dbReference type="CDD" id="cd12108">
    <property type="entry name" value="Hr-like"/>
    <property type="match status" value="1"/>
</dbReference>
<dbReference type="Pfam" id="PF01814">
    <property type="entry name" value="Hemerythrin"/>
    <property type="match status" value="1"/>
</dbReference>
<keyword evidence="3" id="KW-1185">Reference proteome</keyword>
<dbReference type="RefSeq" id="WP_345680934.1">
    <property type="nucleotide sequence ID" value="NZ_BAABHS010000059.1"/>
</dbReference>
<dbReference type="Proteomes" id="UP001500466">
    <property type="component" value="Unassembled WGS sequence"/>
</dbReference>
<evidence type="ECO:0000313" key="2">
    <source>
        <dbReference type="EMBL" id="GAA4995983.1"/>
    </source>
</evidence>
<evidence type="ECO:0000313" key="3">
    <source>
        <dbReference type="Proteomes" id="UP001500466"/>
    </source>
</evidence>
<organism evidence="2 3">
    <name type="scientific">Yinghuangia aomiensis</name>
    <dbReference type="NCBI Taxonomy" id="676205"/>
    <lineage>
        <taxon>Bacteria</taxon>
        <taxon>Bacillati</taxon>
        <taxon>Actinomycetota</taxon>
        <taxon>Actinomycetes</taxon>
        <taxon>Kitasatosporales</taxon>
        <taxon>Streptomycetaceae</taxon>
        <taxon>Yinghuangia</taxon>
    </lineage>
</organism>
<feature type="domain" description="Hemerythrin-like" evidence="1">
    <location>
        <begin position="18"/>
        <end position="138"/>
    </location>
</feature>
<reference evidence="3" key="1">
    <citation type="journal article" date="2019" name="Int. J. Syst. Evol. Microbiol.">
        <title>The Global Catalogue of Microorganisms (GCM) 10K type strain sequencing project: providing services to taxonomists for standard genome sequencing and annotation.</title>
        <authorList>
            <consortium name="The Broad Institute Genomics Platform"/>
            <consortium name="The Broad Institute Genome Sequencing Center for Infectious Disease"/>
            <person name="Wu L."/>
            <person name="Ma J."/>
        </authorList>
    </citation>
    <scope>NUCLEOTIDE SEQUENCE [LARGE SCALE GENOMIC DNA]</scope>
    <source>
        <strain evidence="3">JCM 17986</strain>
    </source>
</reference>
<dbReference type="InterPro" id="IPR012312">
    <property type="entry name" value="Hemerythrin-like"/>
</dbReference>
<protein>
    <recommendedName>
        <fullName evidence="1">Hemerythrin-like domain-containing protein</fullName>
    </recommendedName>
</protein>
<comment type="caution">
    <text evidence="2">The sequence shown here is derived from an EMBL/GenBank/DDBJ whole genome shotgun (WGS) entry which is preliminary data.</text>
</comment>
<gene>
    <name evidence="2" type="ORF">GCM10023205_81390</name>
</gene>
<evidence type="ECO:0000259" key="1">
    <source>
        <dbReference type="Pfam" id="PF01814"/>
    </source>
</evidence>
<proteinExistence type="predicted"/>
<dbReference type="Gene3D" id="1.20.120.520">
    <property type="entry name" value="nmb1532 protein domain like"/>
    <property type="match status" value="1"/>
</dbReference>
<dbReference type="EMBL" id="BAABHS010000059">
    <property type="protein sequence ID" value="GAA4995983.1"/>
    <property type="molecule type" value="Genomic_DNA"/>
</dbReference>
<accession>A0ABP9IFK5</accession>
<sequence length="221" mass="25267">MSTASETDRHVEPDLTAFLMAHAGFRTEFGLLAEVVERPRDEAHRALIEDQITFVVSYLHHHHHEEDTFLWPLIVSRAPQTAALLDVLTEQHEEIDPHVTAAADRTRPAAERAAAMRRLHDALGRHLDDEERIAVPLIRTHITAAEWNSHGEEVIRSFGRKSIPMLFGWVCAASDSAAVRRSADQHPLPVRLLFRFVWWPKYHRRHTALYGPGLRRSPDRG</sequence>